<protein>
    <submittedName>
        <fullName evidence="1">Uncharacterized protein</fullName>
    </submittedName>
</protein>
<reference evidence="1" key="2">
    <citation type="submission" date="2015-06" db="UniProtKB">
        <authorList>
            <consortium name="EnsemblProtists"/>
        </authorList>
    </citation>
    <scope>IDENTIFICATION</scope>
    <source>
        <strain evidence="1">Emoy2</strain>
    </source>
</reference>
<accession>M4B914</accession>
<evidence type="ECO:0000313" key="1">
    <source>
        <dbReference type="EnsemblProtists" id="HpaP802773"/>
    </source>
</evidence>
<dbReference type="HOGENOM" id="CLU_774908_0_0_1"/>
<dbReference type="InParanoid" id="M4B914"/>
<name>M4B914_HYAAE</name>
<evidence type="ECO:0000313" key="2">
    <source>
        <dbReference type="Proteomes" id="UP000011713"/>
    </source>
</evidence>
<dbReference type="Proteomes" id="UP000011713">
    <property type="component" value="Unassembled WGS sequence"/>
</dbReference>
<dbReference type="EMBL" id="JH598009">
    <property type="status" value="NOT_ANNOTATED_CDS"/>
    <property type="molecule type" value="Genomic_DNA"/>
</dbReference>
<dbReference type="AlphaFoldDB" id="M4B914"/>
<reference evidence="2" key="1">
    <citation type="journal article" date="2010" name="Science">
        <title>Signatures of adaptation to obligate biotrophy in the Hyaloperonospora arabidopsidis genome.</title>
        <authorList>
            <person name="Baxter L."/>
            <person name="Tripathy S."/>
            <person name="Ishaque N."/>
            <person name="Boot N."/>
            <person name="Cabral A."/>
            <person name="Kemen E."/>
            <person name="Thines M."/>
            <person name="Ah-Fong A."/>
            <person name="Anderson R."/>
            <person name="Badejoko W."/>
            <person name="Bittner-Eddy P."/>
            <person name="Boore J.L."/>
            <person name="Chibucos M.C."/>
            <person name="Coates M."/>
            <person name="Dehal P."/>
            <person name="Delehaunty K."/>
            <person name="Dong S."/>
            <person name="Downton P."/>
            <person name="Dumas B."/>
            <person name="Fabro G."/>
            <person name="Fronick C."/>
            <person name="Fuerstenberg S.I."/>
            <person name="Fulton L."/>
            <person name="Gaulin E."/>
            <person name="Govers F."/>
            <person name="Hughes L."/>
            <person name="Humphray S."/>
            <person name="Jiang R.H."/>
            <person name="Judelson H."/>
            <person name="Kamoun S."/>
            <person name="Kyung K."/>
            <person name="Meijer H."/>
            <person name="Minx P."/>
            <person name="Morris P."/>
            <person name="Nelson J."/>
            <person name="Phuntumart V."/>
            <person name="Qutob D."/>
            <person name="Rehmany A."/>
            <person name="Rougon-Cardoso A."/>
            <person name="Ryden P."/>
            <person name="Torto-Alalibo T."/>
            <person name="Studholme D."/>
            <person name="Wang Y."/>
            <person name="Win J."/>
            <person name="Wood J."/>
            <person name="Clifton S.W."/>
            <person name="Rogers J."/>
            <person name="Van den Ackerveken G."/>
            <person name="Jones J.D."/>
            <person name="McDowell J.M."/>
            <person name="Beynon J."/>
            <person name="Tyler B.M."/>
        </authorList>
    </citation>
    <scope>NUCLEOTIDE SEQUENCE [LARGE SCALE GENOMIC DNA]</scope>
    <source>
        <strain evidence="2">Emoy2</strain>
    </source>
</reference>
<keyword evidence="2" id="KW-1185">Reference proteome</keyword>
<dbReference type="VEuPathDB" id="FungiDB:HpaG802773"/>
<proteinExistence type="predicted"/>
<dbReference type="EnsemblProtists" id="HpaT802773">
    <property type="protein sequence ID" value="HpaP802773"/>
    <property type="gene ID" value="HpaG802773"/>
</dbReference>
<sequence>MGQRGDDLTVGTRRHGCDVGPPSRCIMDQQVMSPNERNAGAAAQAGPVVVTDGHNKAANNHLEEKSAAPVGAMDKVLAMLGDLSKRMNLVEVSQKKQVGKSLKGSPESIFCSSLVVGVEMSLQPLERTHPPKKSPNVSPATYFGARRHNQVKVGGRPADHVAADFNMVPEPGPVHHRQEVPAGYYPEAGMPNRIIESSRCNPLTARSSTMDLVLVVSLSGARNLFVKWDLRRVDVLGKHLVGKAQTYYRRQAEELAQFAQSTEIDTHAKNLGRGVVDAVEPRKEPKDTVKAKAEATFKEGDERIYYKCGETGTSDRGALTPRRRFEKRTLPLRSVMVVVFRTTIGSWTVDPADIWSTT</sequence>
<organism evidence="1 2">
    <name type="scientific">Hyaloperonospora arabidopsidis (strain Emoy2)</name>
    <name type="common">Downy mildew agent</name>
    <name type="synonym">Peronospora arabidopsidis</name>
    <dbReference type="NCBI Taxonomy" id="559515"/>
    <lineage>
        <taxon>Eukaryota</taxon>
        <taxon>Sar</taxon>
        <taxon>Stramenopiles</taxon>
        <taxon>Oomycota</taxon>
        <taxon>Peronosporomycetes</taxon>
        <taxon>Peronosporales</taxon>
        <taxon>Peronosporaceae</taxon>
        <taxon>Hyaloperonospora</taxon>
    </lineage>
</organism>